<accession>A0A9R0EWC8</accession>
<dbReference type="InterPro" id="IPR026103">
    <property type="entry name" value="HARBI1_animal"/>
</dbReference>
<dbReference type="PANTHER" id="PTHR22930:SF85">
    <property type="entry name" value="GH03217P-RELATED"/>
    <property type="match status" value="1"/>
</dbReference>
<dbReference type="PRINTS" id="PR02086">
    <property type="entry name" value="PUTNUCHARBI1"/>
</dbReference>
<organism evidence="14 15">
    <name type="scientific">Spodoptera frugiperda</name>
    <name type="common">Fall armyworm</name>
    <dbReference type="NCBI Taxonomy" id="7108"/>
    <lineage>
        <taxon>Eukaryota</taxon>
        <taxon>Metazoa</taxon>
        <taxon>Ecdysozoa</taxon>
        <taxon>Arthropoda</taxon>
        <taxon>Hexapoda</taxon>
        <taxon>Insecta</taxon>
        <taxon>Pterygota</taxon>
        <taxon>Neoptera</taxon>
        <taxon>Endopterygota</taxon>
        <taxon>Lepidoptera</taxon>
        <taxon>Glossata</taxon>
        <taxon>Ditrysia</taxon>
        <taxon>Noctuoidea</taxon>
        <taxon>Noctuidae</taxon>
        <taxon>Amphipyrinae</taxon>
        <taxon>Spodoptera</taxon>
    </lineage>
</organism>
<evidence type="ECO:0000256" key="2">
    <source>
        <dbReference type="ARBA" id="ARBA00004123"/>
    </source>
</evidence>
<protein>
    <recommendedName>
        <fullName evidence="5">Putative nuclease HARBI1</fullName>
    </recommendedName>
    <alternativeName>
        <fullName evidence="11">Harbinger transposase-derived nuclease</fullName>
    </alternativeName>
</protein>
<dbReference type="GO" id="GO:0005737">
    <property type="term" value="C:cytoplasm"/>
    <property type="evidence" value="ECO:0007669"/>
    <property type="project" value="UniProtKB-SubCell"/>
</dbReference>
<evidence type="ECO:0000256" key="4">
    <source>
        <dbReference type="ARBA" id="ARBA00006958"/>
    </source>
</evidence>
<evidence type="ECO:0000256" key="3">
    <source>
        <dbReference type="ARBA" id="ARBA00004496"/>
    </source>
</evidence>
<keyword evidence="14" id="KW-1185">Reference proteome</keyword>
<reference evidence="15" key="1">
    <citation type="submission" date="2025-08" db="UniProtKB">
        <authorList>
            <consortium name="RefSeq"/>
        </authorList>
    </citation>
    <scope>IDENTIFICATION</scope>
    <source>
        <tissue evidence="15">Whole larval tissue</tissue>
    </source>
</reference>
<dbReference type="GeneID" id="126911017"/>
<evidence type="ECO:0000256" key="6">
    <source>
        <dbReference type="ARBA" id="ARBA00022490"/>
    </source>
</evidence>
<evidence type="ECO:0000256" key="9">
    <source>
        <dbReference type="ARBA" id="ARBA00022801"/>
    </source>
</evidence>
<dbReference type="GO" id="GO:0046872">
    <property type="term" value="F:metal ion binding"/>
    <property type="evidence" value="ECO:0007669"/>
    <property type="project" value="UniProtKB-KW"/>
</dbReference>
<dbReference type="GO" id="GO:0005634">
    <property type="term" value="C:nucleus"/>
    <property type="evidence" value="ECO:0007669"/>
    <property type="project" value="UniProtKB-SubCell"/>
</dbReference>
<keyword evidence="10" id="KW-0539">Nucleus</keyword>
<evidence type="ECO:0000256" key="7">
    <source>
        <dbReference type="ARBA" id="ARBA00022722"/>
    </source>
</evidence>
<sequence>MDYLHYFDYLRHFDTLEMEDEEPPRKKKVYKTRFDPFSLEEDEFRSKYRFTKKYVKYVVDLIREDIKQTKKGGGISVELQVCTALRVWARQEVQDDAADIHGMSQQSITVVCRRVAVALAKRAAQFIYMPRTLEEEEVVMAGFRSICGFRHVVGAIDCTHIKIKKVGGDNAQYYINRKGVSSINVQVVCDSKLQIRDIVAHWRGSTHDSRIFRESRIRQRFENGEFHGRLLGDAGYGLTNYLFTPVQNPNNIKEESYNKAHILTRNPIERCFGVWKQRFRCLLHGFSVSLENAKTYLVALAVLHNIAMKMGENAEIEIFETGNQPPPLHQEQRQAADNTTGQIARQLFIRTYF</sequence>
<dbReference type="RefSeq" id="XP_050551713.1">
    <property type="nucleotide sequence ID" value="XM_050695756.1"/>
</dbReference>
<dbReference type="AlphaFoldDB" id="A0A9R0EWC8"/>
<evidence type="ECO:0000256" key="11">
    <source>
        <dbReference type="ARBA" id="ARBA00030126"/>
    </source>
</evidence>
<dbReference type="PANTHER" id="PTHR22930">
    <property type="match status" value="1"/>
</dbReference>
<keyword evidence="7" id="KW-0540">Nuclease</keyword>
<keyword evidence="9" id="KW-0378">Hydrolase</keyword>
<dbReference type="InterPro" id="IPR027806">
    <property type="entry name" value="HARBI1_dom"/>
</dbReference>
<name>A0A9R0EWC8_SPOFR</name>
<feature type="domain" description="DDE Tnp4" evidence="13">
    <location>
        <begin position="156"/>
        <end position="305"/>
    </location>
</feature>
<evidence type="ECO:0000256" key="8">
    <source>
        <dbReference type="ARBA" id="ARBA00022723"/>
    </source>
</evidence>
<gene>
    <name evidence="15" type="primary">LOC126911017</name>
</gene>
<proteinExistence type="inferred from homology"/>
<evidence type="ECO:0000313" key="14">
    <source>
        <dbReference type="Proteomes" id="UP000829999"/>
    </source>
</evidence>
<dbReference type="InterPro" id="IPR045249">
    <property type="entry name" value="HARBI1-like"/>
</dbReference>
<dbReference type="GO" id="GO:0016787">
    <property type="term" value="F:hydrolase activity"/>
    <property type="evidence" value="ECO:0007669"/>
    <property type="project" value="UniProtKB-KW"/>
</dbReference>
<dbReference type="Proteomes" id="UP000829999">
    <property type="component" value="Chromosome 9"/>
</dbReference>
<comment type="similarity">
    <text evidence="4">Belongs to the HARBI1 family.</text>
</comment>
<dbReference type="OrthoDB" id="2430314at2759"/>
<evidence type="ECO:0000256" key="5">
    <source>
        <dbReference type="ARBA" id="ARBA00015519"/>
    </source>
</evidence>
<comment type="function">
    <text evidence="12">Transposase-derived protein that may have nuclease activity. Does not have transposase activity.</text>
</comment>
<comment type="cofactor">
    <cofactor evidence="1">
        <name>a divalent metal cation</name>
        <dbReference type="ChEBI" id="CHEBI:60240"/>
    </cofactor>
</comment>
<dbReference type="Pfam" id="PF13359">
    <property type="entry name" value="DDE_Tnp_4"/>
    <property type="match status" value="1"/>
</dbReference>
<comment type="subcellular location">
    <subcellularLocation>
        <location evidence="3">Cytoplasm</location>
    </subcellularLocation>
    <subcellularLocation>
        <location evidence="2">Nucleus</location>
    </subcellularLocation>
</comment>
<evidence type="ECO:0000256" key="1">
    <source>
        <dbReference type="ARBA" id="ARBA00001968"/>
    </source>
</evidence>
<evidence type="ECO:0000256" key="10">
    <source>
        <dbReference type="ARBA" id="ARBA00023242"/>
    </source>
</evidence>
<keyword evidence="6" id="KW-0963">Cytoplasm</keyword>
<evidence type="ECO:0000259" key="13">
    <source>
        <dbReference type="Pfam" id="PF13359"/>
    </source>
</evidence>
<dbReference type="GO" id="GO:0004518">
    <property type="term" value="F:nuclease activity"/>
    <property type="evidence" value="ECO:0007669"/>
    <property type="project" value="UniProtKB-KW"/>
</dbReference>
<evidence type="ECO:0000256" key="12">
    <source>
        <dbReference type="ARBA" id="ARBA00045850"/>
    </source>
</evidence>
<keyword evidence="8" id="KW-0479">Metal-binding</keyword>
<evidence type="ECO:0000313" key="15">
    <source>
        <dbReference type="RefSeq" id="XP_050551713.1"/>
    </source>
</evidence>